<proteinExistence type="predicted"/>
<keyword evidence="2" id="KW-1133">Transmembrane helix</keyword>
<accession>A0ABD5WF67</accession>
<organism evidence="3 4">
    <name type="scientific">Halorussus caseinilyticus</name>
    <dbReference type="NCBI Taxonomy" id="3034025"/>
    <lineage>
        <taxon>Archaea</taxon>
        <taxon>Methanobacteriati</taxon>
        <taxon>Methanobacteriota</taxon>
        <taxon>Stenosarchaea group</taxon>
        <taxon>Halobacteria</taxon>
        <taxon>Halobacteriales</taxon>
        <taxon>Haladaptataceae</taxon>
        <taxon>Halorussus</taxon>
    </lineage>
</organism>
<sequence length="482" mass="50304">MTAAATDRTVSFADPLAVTGRLRAANGTPLANRTATFRVGATNLTATTNATGGFRLTYRPTALASNASFVSVRFVPESRSLYRTSNASVPVSVRQADPTVRLAATPDRAAYNRTLRVRGTVTVDGTPVADAPVRLTASDEFVGNATTAENGTFALAGRFPGTPAENRTELEVSLPLGDAALSSGNATATVPVERVGTSLSLDASRDGTTLRATGRLTADDGDPLSDRAVHVRVGGAVLAVVETDDAGRYRATISVPKSARRDGNVTANATFDGNRGLTPARASERIGFPPSGGPESVLETAVLAAVTAPWWALLLAGSGIAVAAYLAVGRFRPTRDEGAESGPTPTELDAGVGEFADSGGRFPDETSGASRTHLLALARQRLDRGDPESAASTVYAAVRRRLAVEIETDPAVTHVELYARCRDAGLPEDRLDDLREVTQAYERAQFSSHRLPTETAADALRAGSSLVEESEIDADATARGAD</sequence>
<reference evidence="3 4" key="1">
    <citation type="journal article" date="2019" name="Int. J. Syst. Evol. Microbiol.">
        <title>The Global Catalogue of Microorganisms (GCM) 10K type strain sequencing project: providing services to taxonomists for standard genome sequencing and annotation.</title>
        <authorList>
            <consortium name="The Broad Institute Genomics Platform"/>
            <consortium name="The Broad Institute Genome Sequencing Center for Infectious Disease"/>
            <person name="Wu L."/>
            <person name="Ma J."/>
        </authorList>
    </citation>
    <scope>NUCLEOTIDE SEQUENCE [LARGE SCALE GENOMIC DNA]</scope>
    <source>
        <strain evidence="3 4">DT72</strain>
    </source>
</reference>
<keyword evidence="2" id="KW-0812">Transmembrane</keyword>
<gene>
    <name evidence="3" type="ORF">ACFQJ6_01865</name>
</gene>
<feature type="transmembrane region" description="Helical" evidence="2">
    <location>
        <begin position="308"/>
        <end position="328"/>
    </location>
</feature>
<evidence type="ECO:0008006" key="5">
    <source>
        <dbReference type="Google" id="ProtNLM"/>
    </source>
</evidence>
<name>A0ABD5WF67_9EURY</name>
<dbReference type="EMBL" id="JBHSZH010000001">
    <property type="protein sequence ID" value="MFC7079066.1"/>
    <property type="molecule type" value="Genomic_DNA"/>
</dbReference>
<feature type="region of interest" description="Disordered" evidence="1">
    <location>
        <begin position="445"/>
        <end position="482"/>
    </location>
</feature>
<dbReference type="RefSeq" id="WP_382208588.1">
    <property type="nucleotide sequence ID" value="NZ_JBHSZH010000001.1"/>
</dbReference>
<dbReference type="AlphaFoldDB" id="A0ABD5WF67"/>
<evidence type="ECO:0000313" key="4">
    <source>
        <dbReference type="Proteomes" id="UP001596407"/>
    </source>
</evidence>
<keyword evidence="2" id="KW-0472">Membrane</keyword>
<keyword evidence="4" id="KW-1185">Reference proteome</keyword>
<evidence type="ECO:0000256" key="1">
    <source>
        <dbReference type="SAM" id="MobiDB-lite"/>
    </source>
</evidence>
<dbReference type="SUPFAM" id="SSF49478">
    <property type="entry name" value="Cna protein B-type domain"/>
    <property type="match status" value="1"/>
</dbReference>
<protein>
    <recommendedName>
        <fullName evidence="5">DUF4129 domain-containing protein</fullName>
    </recommendedName>
</protein>
<dbReference type="Proteomes" id="UP001596407">
    <property type="component" value="Unassembled WGS sequence"/>
</dbReference>
<comment type="caution">
    <text evidence="3">The sequence shown here is derived from an EMBL/GenBank/DDBJ whole genome shotgun (WGS) entry which is preliminary data.</text>
</comment>
<evidence type="ECO:0000313" key="3">
    <source>
        <dbReference type="EMBL" id="MFC7079066.1"/>
    </source>
</evidence>
<evidence type="ECO:0000256" key="2">
    <source>
        <dbReference type="SAM" id="Phobius"/>
    </source>
</evidence>